<reference evidence="1 2" key="1">
    <citation type="submission" date="2020-02" db="EMBL/GenBank/DDBJ databases">
        <title>Draft genome sequence of two Spirosoma agri KCTC 52727 and Spirosoma terrae KCTC 52035.</title>
        <authorList>
            <person name="Rojas J."/>
            <person name="Ambika Manirajan B."/>
            <person name="Ratering S."/>
            <person name="Suarez C."/>
            <person name="Schnell S."/>
        </authorList>
    </citation>
    <scope>NUCLEOTIDE SEQUENCE [LARGE SCALE GENOMIC DNA]</scope>
    <source>
        <strain evidence="1 2">KCTC 52727</strain>
    </source>
</reference>
<evidence type="ECO:0000313" key="1">
    <source>
        <dbReference type="EMBL" id="NEU67945.1"/>
    </source>
</evidence>
<dbReference type="AlphaFoldDB" id="A0A6M0IK02"/>
<evidence type="ECO:0000313" key="2">
    <source>
        <dbReference type="Proteomes" id="UP000477386"/>
    </source>
</evidence>
<organism evidence="1 2">
    <name type="scientific">Spirosoma agri</name>
    <dbReference type="NCBI Taxonomy" id="1987381"/>
    <lineage>
        <taxon>Bacteria</taxon>
        <taxon>Pseudomonadati</taxon>
        <taxon>Bacteroidota</taxon>
        <taxon>Cytophagia</taxon>
        <taxon>Cytophagales</taxon>
        <taxon>Cytophagaceae</taxon>
        <taxon>Spirosoma</taxon>
    </lineage>
</organism>
<dbReference type="Proteomes" id="UP000477386">
    <property type="component" value="Unassembled WGS sequence"/>
</dbReference>
<keyword evidence="2" id="KW-1185">Reference proteome</keyword>
<evidence type="ECO:0008006" key="3">
    <source>
        <dbReference type="Google" id="ProtNLM"/>
    </source>
</evidence>
<gene>
    <name evidence="1" type="ORF">GK091_13725</name>
</gene>
<sequence length="231" mass="26896">MKTKTITRWTPEEDQFLKDNWATMSKTEVGSALGRSRGAVSARVSYLKLTKTPEQIRALTKKNRVYTSSWTPDEDQFLRDNWEKLSKADIARALKKNHASNVWLRGNSLGLSMSNESKRLIYEQRKSKSDYFFSLEDEQFLRANYTKIPVRKLSEILHISTNAIHCKARLLGIKLTKEEWAAKREDPDYLPDTNIVRFITKDPDLAIEILQHPQVIRLKRMCISLKKRIKA</sequence>
<dbReference type="EMBL" id="JAAGNZ010000001">
    <property type="protein sequence ID" value="NEU67945.1"/>
    <property type="molecule type" value="Genomic_DNA"/>
</dbReference>
<accession>A0A6M0IK02</accession>
<name>A0A6M0IK02_9BACT</name>
<dbReference type="RefSeq" id="WP_164038928.1">
    <property type="nucleotide sequence ID" value="NZ_JAAGNZ010000001.1"/>
</dbReference>
<comment type="caution">
    <text evidence="1">The sequence shown here is derived from an EMBL/GenBank/DDBJ whole genome shotgun (WGS) entry which is preliminary data.</text>
</comment>
<proteinExistence type="predicted"/>
<protein>
    <recommendedName>
        <fullName evidence="3">Myb-like domain-containing protein</fullName>
    </recommendedName>
</protein>